<dbReference type="OrthoDB" id="2546325at2759"/>
<dbReference type="PANTHER" id="PTHR10039">
    <property type="entry name" value="AMELOGENIN"/>
    <property type="match status" value="1"/>
</dbReference>
<name>A0A0D2J008_9EURO</name>
<dbReference type="SUPFAM" id="SSF52540">
    <property type="entry name" value="P-loop containing nucleoside triphosphate hydrolases"/>
    <property type="match status" value="1"/>
</dbReference>
<dbReference type="PANTHER" id="PTHR10039:SF9">
    <property type="entry name" value="NACHT DOMAIN PROTEIN (AFU_ORTHOLOGUE AFUA_2G01760)"/>
    <property type="match status" value="1"/>
</dbReference>
<dbReference type="InterPro" id="IPR056884">
    <property type="entry name" value="NPHP3-like_N"/>
</dbReference>
<proteinExistence type="predicted"/>
<dbReference type="Pfam" id="PF24883">
    <property type="entry name" value="NPHP3_N"/>
    <property type="match status" value="1"/>
</dbReference>
<reference evidence="4 5" key="1">
    <citation type="submission" date="2015-01" db="EMBL/GenBank/DDBJ databases">
        <title>The Genome Sequence of Fonsecaea multimorphosa CBS 102226.</title>
        <authorList>
            <consortium name="The Broad Institute Genomics Platform"/>
            <person name="Cuomo C."/>
            <person name="de Hoog S."/>
            <person name="Gorbushina A."/>
            <person name="Stielow B."/>
            <person name="Teixiera M."/>
            <person name="Abouelleil A."/>
            <person name="Chapman S.B."/>
            <person name="Priest M."/>
            <person name="Young S.K."/>
            <person name="Wortman J."/>
            <person name="Nusbaum C."/>
            <person name="Birren B."/>
        </authorList>
    </citation>
    <scope>NUCLEOTIDE SEQUENCE [LARGE SCALE GENOMIC DNA]</scope>
    <source>
        <strain evidence="4 5">CBS 102226</strain>
    </source>
</reference>
<feature type="compositionally biased region" description="Polar residues" evidence="2">
    <location>
        <begin position="2022"/>
        <end position="2038"/>
    </location>
</feature>
<evidence type="ECO:0000256" key="2">
    <source>
        <dbReference type="SAM" id="MobiDB-lite"/>
    </source>
</evidence>
<dbReference type="Proteomes" id="UP000053411">
    <property type="component" value="Unassembled WGS sequence"/>
</dbReference>
<dbReference type="STRING" id="1442371.A0A0D2J008"/>
<dbReference type="RefSeq" id="XP_016636824.1">
    <property type="nucleotide sequence ID" value="XM_016771685.1"/>
</dbReference>
<dbReference type="Gene3D" id="1.25.40.10">
    <property type="entry name" value="Tetratricopeptide repeat domain"/>
    <property type="match status" value="2"/>
</dbReference>
<sequence length="2141" mass="242552">MLGLLRQPFGQDSSATKAEKQSNMSSSSFRHVSSSSTKGFEYSSTSSISNGVNGTNGVNGGTYSALAPPDIPDSTVRSAKPMPSVFMQRPRASTDRTSSFGGLEQVKEQLATSRNHAYRVLGSNFSGYAFDTSITGLLEWIRDERLIRLPHKGGSWDRVLIAAQHFAEQVHRFNIAISTFESDINAATNLVFGQCLLLLELGSDNAPALETVFNLFYQFGLELSPLLKRVDIITSSRLISDNLSKAFSELLSIVTGVAITFWQIVHGNNSSTNLDIFSTFSTSIESFRSRVSQCSQEMWNFSLTASGLKETHILEALQAWLAPQDTVLAFLASNNINIASRPEQFTCTWFQSHLTNFMRSGESSLIVEGKTGTGKTTLANWTVDRLQRPIGRKLVFPLSFFFNSNIPAQANSFALLKTLLWQILSQRIGDIHLYKALTEAYHEFKDSNASHKNEEILWTVLEKVLSAIDEDETNTLVLVVDGLDEISGQKHHAHAVANRLHDLAVKIPGLRLIRFSQPLESTHSKSEYVKLSTETMIDDIRTIVRRELGDLKSFAAIEDGAQESAIDKLAAAADGSILWAWLATQYIGHQKVHSTFDEALQTVVTSLKTVPDLVEKLMSVLSVDARAKSLLSITLAAERPLLLSELELLLQAQPGRLEMDEKSVDLGDVTASVAPFTIRGEGMLAIRHAAIKTALITVAEKSKDYLLVKDRHRDMLTRILIHAKTSLREDQEPTLDYLDFSRIHRPSHSRQLLEYTVRYWIVHFRQSSLLKRGSDLDVPKEFANIFPSTVTLALLEEACWRAQTSPSEAAELHALAYRVRVNLFGQDHACVLQAAIVIAKIYETTLFRLHDAASWYMTSIKVATKILGSHHDLVVQLCLCLLRVTESLVTKSRSQITTYREETLRILVSAYTYRYGASSREVSACYRQLSELYVFIGETEKTEEFKQKTGTTAVDDQAVQENGDKVSRSLDVTLRKRKEKELIDTFEGSLFAGYQEETAESLTLALVEGIFARATELIKREDYEKAEELYIELWWKLTEHCASVRTLEWHQKKLELMLAYARFLQSRNRVDEASSVLLFAWKEFEHSEFSMYESIVRLLKEIALIMKTVKLNTVALSVYQKCFSYYKNVSETTFVSEIEEQITATSMEIIKSSTTTVSESTEVTIREVFEHTITTTSEVTHSTFELSKSLTGIYIEQSRYAQAITVLESTMKKGWAGLFNDALESITLPSKFSTESVMLAVRLAECYEQHQVLDQSEQIYLRLYRAHHKSHSIDNHAVAQYSEMYVAFLKRHGLHDRIISFYQELLIDYRNFYGKSDKKTITLLYNLADTCRTHHLVHRYWVEYYLEIVNALNKGDLISQKDALRALIIVAEHYYESRRFTEALIHFKSIAATFIKFGTQYEHFADAAVVQRLLEKYYTSMEETKLDVDQHVRILREVREACFKYYGEKSVISIITTSALAEACSKSQEYWFESIRYFETVSQHSEMVSVQTIERSKSMIKELYIKQITSTKSTTLSKETVEKAESLLFEKYISSRRAHEYTQTKTLKQLQQLIAIYHKQQKTDLIVKELRSLILDIVLNVRTTEELVYVADFLATIFISYDLRRYALEIVRDLKLQAIYRSAPKTSAFHGATIGRACFAFIAAFEYHVRSDHTLSIAHNIAELVAEHLFYERFVRSIKAKAKLQAVFVHAARLRHILARNNRFEDFTIIETQLIDFFAATEVSVSKAVSRAALKAFVNVITKYAAEHPNVHFKSFVVAASYAAVDQLRLLLKQNKDQEALDLATCTFKFLMAHEGLDDPTEIRLGFQLCLMTAGRGEFAYKSSSPKVQSEMLALSQQILAEVFDICKNNNINIARAQLSELNELINLIGEHKDYSRLSWLLNTLWTSREGQSSWPQDTILDLGFRLVQAEFSAGNYKPALRLCEDIVYNIKRVHGSRNPRLYSCWNLLAELYTGYANHLLAEAGKQEPATKKATEQSALLYLRKAADVHLTALKQLVDADAADTGDDDDYELDVGISLKKSSSTATNGANGASSQGKVNGEDHKHVRSFQNREEELEIVRRHLRLLKLALQRAGGFFKSAKEYEALTQKVSAHYGEDLKLKDLEWNAAKWKVDGLPLGQAEGQKQDGVYRVPAHWEIHVA</sequence>
<dbReference type="EMBL" id="KN848063">
    <property type="protein sequence ID" value="KIY02702.1"/>
    <property type="molecule type" value="Genomic_DNA"/>
</dbReference>
<feature type="domain" description="NACHT" evidence="3">
    <location>
        <begin position="363"/>
        <end position="487"/>
    </location>
</feature>
<dbReference type="Gene3D" id="3.40.50.300">
    <property type="entry name" value="P-loop containing nucleotide triphosphate hydrolases"/>
    <property type="match status" value="1"/>
</dbReference>
<evidence type="ECO:0000259" key="3">
    <source>
        <dbReference type="PROSITE" id="PS50837"/>
    </source>
</evidence>
<dbReference type="GeneID" id="27706913"/>
<keyword evidence="5" id="KW-1185">Reference proteome</keyword>
<protein>
    <recommendedName>
        <fullName evidence="3">NACHT domain-containing protein</fullName>
    </recommendedName>
</protein>
<feature type="region of interest" description="Disordered" evidence="2">
    <location>
        <begin position="1"/>
        <end position="36"/>
    </location>
</feature>
<dbReference type="InterPro" id="IPR011990">
    <property type="entry name" value="TPR-like_helical_dom_sf"/>
</dbReference>
<dbReference type="VEuPathDB" id="FungiDB:Z520_01167"/>
<evidence type="ECO:0000256" key="1">
    <source>
        <dbReference type="ARBA" id="ARBA00022737"/>
    </source>
</evidence>
<feature type="region of interest" description="Disordered" evidence="2">
    <location>
        <begin position="2022"/>
        <end position="2043"/>
    </location>
</feature>
<keyword evidence="1" id="KW-0677">Repeat</keyword>
<feature type="compositionally biased region" description="Low complexity" evidence="2">
    <location>
        <begin position="22"/>
        <end position="36"/>
    </location>
</feature>
<organism evidence="4 5">
    <name type="scientific">Fonsecaea multimorphosa CBS 102226</name>
    <dbReference type="NCBI Taxonomy" id="1442371"/>
    <lineage>
        <taxon>Eukaryota</taxon>
        <taxon>Fungi</taxon>
        <taxon>Dikarya</taxon>
        <taxon>Ascomycota</taxon>
        <taxon>Pezizomycotina</taxon>
        <taxon>Eurotiomycetes</taxon>
        <taxon>Chaetothyriomycetidae</taxon>
        <taxon>Chaetothyriales</taxon>
        <taxon>Herpotrichiellaceae</taxon>
        <taxon>Fonsecaea</taxon>
    </lineage>
</organism>
<accession>A0A0D2J008</accession>
<evidence type="ECO:0000313" key="5">
    <source>
        <dbReference type="Proteomes" id="UP000053411"/>
    </source>
</evidence>
<dbReference type="InterPro" id="IPR007111">
    <property type="entry name" value="NACHT_NTPase"/>
</dbReference>
<dbReference type="PROSITE" id="PS50837">
    <property type="entry name" value="NACHT"/>
    <property type="match status" value="1"/>
</dbReference>
<dbReference type="InterPro" id="IPR027417">
    <property type="entry name" value="P-loop_NTPase"/>
</dbReference>
<evidence type="ECO:0000313" key="4">
    <source>
        <dbReference type="EMBL" id="KIY02702.1"/>
    </source>
</evidence>
<gene>
    <name evidence="4" type="ORF">Z520_01167</name>
</gene>